<name>A0A372LL47_9BACI</name>
<dbReference type="PANTHER" id="PTHR47245:SF1">
    <property type="entry name" value="FOLDASE PROTEIN PRSA"/>
    <property type="match status" value="1"/>
</dbReference>
<keyword evidence="5 6" id="KW-0413">Isomerase</keyword>
<evidence type="ECO:0000313" key="10">
    <source>
        <dbReference type="Proteomes" id="UP000264541"/>
    </source>
</evidence>
<protein>
    <recommendedName>
        <fullName evidence="2">peptidylprolyl isomerase</fullName>
        <ecNumber evidence="2">5.2.1.8</ecNumber>
    </recommendedName>
</protein>
<evidence type="ECO:0000256" key="2">
    <source>
        <dbReference type="ARBA" id="ARBA00013194"/>
    </source>
</evidence>
<evidence type="ECO:0000259" key="8">
    <source>
        <dbReference type="PROSITE" id="PS50198"/>
    </source>
</evidence>
<dbReference type="PROSITE" id="PS50198">
    <property type="entry name" value="PPIC_PPIASE_2"/>
    <property type="match status" value="1"/>
</dbReference>
<keyword evidence="10" id="KW-1185">Reference proteome</keyword>
<comment type="caution">
    <text evidence="9">The sequence shown here is derived from an EMBL/GenBank/DDBJ whole genome shotgun (WGS) entry which is preliminary data.</text>
</comment>
<dbReference type="InterPro" id="IPR027304">
    <property type="entry name" value="Trigger_fact/SurA_dom_sf"/>
</dbReference>
<dbReference type="GO" id="GO:0003755">
    <property type="term" value="F:peptidyl-prolyl cis-trans isomerase activity"/>
    <property type="evidence" value="ECO:0007669"/>
    <property type="project" value="UniProtKB-KW"/>
</dbReference>
<dbReference type="Pfam" id="PF13145">
    <property type="entry name" value="Rotamase_2"/>
    <property type="match status" value="1"/>
</dbReference>
<dbReference type="AlphaFoldDB" id="A0A372LL47"/>
<evidence type="ECO:0000313" key="9">
    <source>
        <dbReference type="EMBL" id="RFU66902.1"/>
    </source>
</evidence>
<accession>A0A372LL47</accession>
<organism evidence="9 10">
    <name type="scientific">Peribacillus saganii</name>
    <dbReference type="NCBI Taxonomy" id="2303992"/>
    <lineage>
        <taxon>Bacteria</taxon>
        <taxon>Bacillati</taxon>
        <taxon>Bacillota</taxon>
        <taxon>Bacilli</taxon>
        <taxon>Bacillales</taxon>
        <taxon>Bacillaceae</taxon>
        <taxon>Peribacillus</taxon>
    </lineage>
</organism>
<dbReference type="RefSeq" id="WP_117327815.1">
    <property type="nucleotide sequence ID" value="NZ_QVTE01000048.1"/>
</dbReference>
<evidence type="ECO:0000256" key="4">
    <source>
        <dbReference type="ARBA" id="ARBA00023110"/>
    </source>
</evidence>
<dbReference type="InterPro" id="IPR046357">
    <property type="entry name" value="PPIase_dom_sf"/>
</dbReference>
<dbReference type="EMBL" id="QVTE01000048">
    <property type="protein sequence ID" value="RFU66902.1"/>
    <property type="molecule type" value="Genomic_DNA"/>
</dbReference>
<dbReference type="Gene3D" id="1.10.4030.10">
    <property type="entry name" value="Porin chaperone SurA, peptide-binding domain"/>
    <property type="match status" value="1"/>
</dbReference>
<comment type="catalytic activity">
    <reaction evidence="1">
        <text>[protein]-peptidylproline (omega=180) = [protein]-peptidylproline (omega=0)</text>
        <dbReference type="Rhea" id="RHEA:16237"/>
        <dbReference type="Rhea" id="RHEA-COMP:10747"/>
        <dbReference type="Rhea" id="RHEA-COMP:10748"/>
        <dbReference type="ChEBI" id="CHEBI:83833"/>
        <dbReference type="ChEBI" id="CHEBI:83834"/>
        <dbReference type="EC" id="5.2.1.8"/>
    </reaction>
</comment>
<dbReference type="Gene3D" id="3.10.50.40">
    <property type="match status" value="1"/>
</dbReference>
<evidence type="ECO:0000256" key="7">
    <source>
        <dbReference type="SAM" id="Phobius"/>
    </source>
</evidence>
<sequence>MLSRKRLWLIIAGLIFLNIGTLIFFVGKWQTAASFGSDEPAAVVDREEISREKWMAELEDRYGKEVLEEMINEEVVFQAAKKYKISVSDEEVDRAAKIMKITYAAQELRKTENEEQLRRQAESSLLFEELLTKDVTIPEKQLKKYYEENPSHFEIPTSFRLSQIVVKKREQALQISEELENGSTFAVLAMEKSTDEFTASQGGHLGYISRGSDRLPDKYLAEAEALKPKEWSKPFKTDEGWVIIKLHERIKGQSYGFKQVKDQIRRQIALEQMKDRVSVNVFWDEMKVEWFYDGDNSI</sequence>
<evidence type="ECO:0000256" key="3">
    <source>
        <dbReference type="ARBA" id="ARBA00022729"/>
    </source>
</evidence>
<reference evidence="9 10" key="1">
    <citation type="submission" date="2018-08" db="EMBL/GenBank/DDBJ databases">
        <title>Bacillus chawlae sp. nov., Bacillus glennii sp. nov., and Bacillus saganii sp. nov. Isolated from the Vehicle Assembly Building at Kennedy Space Center where the Viking Spacecraft were Assembled.</title>
        <authorList>
            <person name="Seuylemezian A."/>
            <person name="Vaishampayan P."/>
        </authorList>
    </citation>
    <scope>NUCLEOTIDE SEQUENCE [LARGE SCALE GENOMIC DNA]</scope>
    <source>
        <strain evidence="9 10">V47-23a</strain>
    </source>
</reference>
<dbReference type="OrthoDB" id="2677468at2"/>
<dbReference type="PROSITE" id="PS01096">
    <property type="entry name" value="PPIC_PPIASE_1"/>
    <property type="match status" value="1"/>
</dbReference>
<gene>
    <name evidence="9" type="ORF">D0469_16445</name>
</gene>
<evidence type="ECO:0000256" key="5">
    <source>
        <dbReference type="ARBA" id="ARBA00023235"/>
    </source>
</evidence>
<keyword evidence="7" id="KW-1133">Transmembrane helix</keyword>
<dbReference type="PANTHER" id="PTHR47245">
    <property type="entry name" value="PEPTIDYLPROLYL ISOMERASE"/>
    <property type="match status" value="1"/>
</dbReference>
<dbReference type="InterPro" id="IPR000297">
    <property type="entry name" value="PPIase_PpiC"/>
</dbReference>
<dbReference type="InterPro" id="IPR023058">
    <property type="entry name" value="PPIase_PpiC_CS"/>
</dbReference>
<keyword evidence="7" id="KW-0812">Transmembrane</keyword>
<dbReference type="EC" id="5.2.1.8" evidence="2"/>
<keyword evidence="3" id="KW-0732">Signal</keyword>
<keyword evidence="4 6" id="KW-0697">Rotamase</keyword>
<evidence type="ECO:0000256" key="1">
    <source>
        <dbReference type="ARBA" id="ARBA00000971"/>
    </source>
</evidence>
<keyword evidence="7" id="KW-0472">Membrane</keyword>
<evidence type="ECO:0000256" key="6">
    <source>
        <dbReference type="PROSITE-ProRule" id="PRU00278"/>
    </source>
</evidence>
<dbReference type="SUPFAM" id="SSF54534">
    <property type="entry name" value="FKBP-like"/>
    <property type="match status" value="1"/>
</dbReference>
<feature type="domain" description="PpiC" evidence="8">
    <location>
        <begin position="156"/>
        <end position="248"/>
    </location>
</feature>
<feature type="transmembrane region" description="Helical" evidence="7">
    <location>
        <begin position="7"/>
        <end position="27"/>
    </location>
</feature>
<dbReference type="InterPro" id="IPR050245">
    <property type="entry name" value="PrsA_foldase"/>
</dbReference>
<dbReference type="SUPFAM" id="SSF109998">
    <property type="entry name" value="Triger factor/SurA peptide-binding domain-like"/>
    <property type="match status" value="1"/>
</dbReference>
<dbReference type="Proteomes" id="UP000264541">
    <property type="component" value="Unassembled WGS sequence"/>
</dbReference>
<proteinExistence type="predicted"/>